<dbReference type="InterPro" id="IPR013424">
    <property type="entry name" value="Ice-binding_C"/>
</dbReference>
<accession>A0ABT5K7A3</accession>
<evidence type="ECO:0000259" key="2">
    <source>
        <dbReference type="Pfam" id="PF07589"/>
    </source>
</evidence>
<feature type="signal peptide" evidence="1">
    <location>
        <begin position="1"/>
        <end position="26"/>
    </location>
</feature>
<keyword evidence="4" id="KW-1185">Reference proteome</keyword>
<evidence type="ECO:0000313" key="4">
    <source>
        <dbReference type="Proteomes" id="UP001221208"/>
    </source>
</evidence>
<dbReference type="Proteomes" id="UP001221208">
    <property type="component" value="Unassembled WGS sequence"/>
</dbReference>
<gene>
    <name evidence="3" type="ORF">OIK44_22240</name>
</gene>
<sequence length="264" mass="27484">MRSLSATAAAALGAAVLSLAGGNAVAHPSTGTGAKASASLTGTHFGVIDLKPDDGQAAGFSTEAGDAQLRISYRWPYGWKSLDVPPPQAGRLSIGDGSKTFAGTLGNYGDLYANAEIDYAHYEGNELSPMAAQRLQITLAPHSALSLAGTSNAFTQRDPHWPNTLYAARAANSITISSFSSPSLNVYFSHYARQNAPGLDSKDFMLFYANPSDQPLLISVDFYVGASATIPSIPSIPEPGSYAMMGAGLLLVGALGRRKRGARA</sequence>
<dbReference type="Pfam" id="PF07589">
    <property type="entry name" value="PEP-CTERM"/>
    <property type="match status" value="1"/>
</dbReference>
<evidence type="ECO:0000256" key="1">
    <source>
        <dbReference type="SAM" id="SignalP"/>
    </source>
</evidence>
<keyword evidence="1" id="KW-0732">Signal</keyword>
<feature type="chain" id="PRO_5045564447" evidence="1">
    <location>
        <begin position="27"/>
        <end position="264"/>
    </location>
</feature>
<proteinExistence type="predicted"/>
<evidence type="ECO:0000313" key="3">
    <source>
        <dbReference type="EMBL" id="MDC8760315.1"/>
    </source>
</evidence>
<dbReference type="EMBL" id="JAQQXR010000011">
    <property type="protein sequence ID" value="MDC8760315.1"/>
    <property type="molecule type" value="Genomic_DNA"/>
</dbReference>
<comment type="caution">
    <text evidence="3">The sequence shown here is derived from an EMBL/GenBank/DDBJ whole genome shotgun (WGS) entry which is preliminary data.</text>
</comment>
<reference evidence="3 4" key="1">
    <citation type="submission" date="2022-10" db="EMBL/GenBank/DDBJ databases">
        <title>Janthinobacterium sp. hw3 Genome sequencing.</title>
        <authorList>
            <person name="Park S."/>
        </authorList>
    </citation>
    <scope>NUCLEOTIDE SEQUENCE [LARGE SCALE GENOMIC DNA]</scope>
    <source>
        <strain evidence="4">hw3</strain>
    </source>
</reference>
<feature type="domain" description="Ice-binding protein C-terminal" evidence="2">
    <location>
        <begin position="235"/>
        <end position="259"/>
    </location>
</feature>
<dbReference type="RefSeq" id="WP_273674020.1">
    <property type="nucleotide sequence ID" value="NZ_JAQQXR010000011.1"/>
</dbReference>
<protein>
    <submittedName>
        <fullName evidence="3">PEP-CTERM sorting domain-containing protein</fullName>
    </submittedName>
</protein>
<organism evidence="3 4">
    <name type="scientific">Janthinobacterium fluminis</name>
    <dbReference type="NCBI Taxonomy" id="2987524"/>
    <lineage>
        <taxon>Bacteria</taxon>
        <taxon>Pseudomonadati</taxon>
        <taxon>Pseudomonadota</taxon>
        <taxon>Betaproteobacteria</taxon>
        <taxon>Burkholderiales</taxon>
        <taxon>Oxalobacteraceae</taxon>
        <taxon>Janthinobacterium</taxon>
    </lineage>
</organism>
<name>A0ABT5K7A3_9BURK</name>
<dbReference type="NCBIfam" id="TIGR02595">
    <property type="entry name" value="PEP_CTERM"/>
    <property type="match status" value="1"/>
</dbReference>